<name>A0A2J6QRB3_HYAVF</name>
<feature type="compositionally biased region" description="Basic and acidic residues" evidence="1">
    <location>
        <begin position="1"/>
        <end position="10"/>
    </location>
</feature>
<evidence type="ECO:0000313" key="3">
    <source>
        <dbReference type="EMBL" id="PMD28802.1"/>
    </source>
</evidence>
<feature type="region of interest" description="Disordered" evidence="1">
    <location>
        <begin position="1"/>
        <end position="25"/>
    </location>
</feature>
<evidence type="ECO:0000256" key="1">
    <source>
        <dbReference type="SAM" id="MobiDB-lite"/>
    </source>
</evidence>
<sequence>MPRTQRRQERQATLSDVLPSNTWRDPRPEVRIEHLGEGCIVWLPAKDENETGTITCIRDSCCSNRELTKEGYNHPVLVLKIKQDGICSFAQVTSKQRESRNRRDRRIDRLIISHNPPTDLEAALTGALYLEKGRMNRQSYVRTDHIFDIQVAQLRTCSFPLESKPFDTRLRRQSYKYLAQTFDLHEYGSWVPTALLIKACGGYKPPLPQAVPVHQGTSPTAGVRERLAAERNARALVGNRTTPTPQLNAQTPLLSSIISSWQVDRTRRRKEWNGTARRDLEANRRGPPPNNGTGSLLLQLGYLLGFAGIGIIGYLAARALSKGSRSLVRGLTRAHATSSYTGLAGPMVLSATAVIRSVYSEYITTD</sequence>
<feature type="transmembrane region" description="Helical" evidence="2">
    <location>
        <begin position="296"/>
        <end position="317"/>
    </location>
</feature>
<keyword evidence="2" id="KW-0812">Transmembrane</keyword>
<dbReference type="EMBL" id="KZ613986">
    <property type="protein sequence ID" value="PMD28802.1"/>
    <property type="molecule type" value="Genomic_DNA"/>
</dbReference>
<keyword evidence="2" id="KW-1133">Transmembrane helix</keyword>
<dbReference type="Proteomes" id="UP000235786">
    <property type="component" value="Unassembled WGS sequence"/>
</dbReference>
<dbReference type="OrthoDB" id="3537171at2759"/>
<feature type="region of interest" description="Disordered" evidence="1">
    <location>
        <begin position="269"/>
        <end position="291"/>
    </location>
</feature>
<feature type="compositionally biased region" description="Polar residues" evidence="1">
    <location>
        <begin position="11"/>
        <end position="23"/>
    </location>
</feature>
<gene>
    <name evidence="3" type="ORF">L207DRAFT_642860</name>
</gene>
<evidence type="ECO:0000256" key="2">
    <source>
        <dbReference type="SAM" id="Phobius"/>
    </source>
</evidence>
<protein>
    <submittedName>
        <fullName evidence="3">Uncharacterized protein</fullName>
    </submittedName>
</protein>
<proteinExistence type="predicted"/>
<accession>A0A2J6QRB3</accession>
<organism evidence="3 4">
    <name type="scientific">Hyaloscypha variabilis (strain UAMH 11265 / GT02V1 / F)</name>
    <name type="common">Meliniomyces variabilis</name>
    <dbReference type="NCBI Taxonomy" id="1149755"/>
    <lineage>
        <taxon>Eukaryota</taxon>
        <taxon>Fungi</taxon>
        <taxon>Dikarya</taxon>
        <taxon>Ascomycota</taxon>
        <taxon>Pezizomycotina</taxon>
        <taxon>Leotiomycetes</taxon>
        <taxon>Helotiales</taxon>
        <taxon>Hyaloscyphaceae</taxon>
        <taxon>Hyaloscypha</taxon>
        <taxon>Hyaloscypha variabilis</taxon>
    </lineage>
</organism>
<dbReference type="AlphaFoldDB" id="A0A2J6QRB3"/>
<keyword evidence="2" id="KW-0472">Membrane</keyword>
<evidence type="ECO:0000313" key="4">
    <source>
        <dbReference type="Proteomes" id="UP000235786"/>
    </source>
</evidence>
<reference evidence="3 4" key="1">
    <citation type="submission" date="2016-04" db="EMBL/GenBank/DDBJ databases">
        <title>A degradative enzymes factory behind the ericoid mycorrhizal symbiosis.</title>
        <authorList>
            <consortium name="DOE Joint Genome Institute"/>
            <person name="Martino E."/>
            <person name="Morin E."/>
            <person name="Grelet G."/>
            <person name="Kuo A."/>
            <person name="Kohler A."/>
            <person name="Daghino S."/>
            <person name="Barry K."/>
            <person name="Choi C."/>
            <person name="Cichocki N."/>
            <person name="Clum A."/>
            <person name="Copeland A."/>
            <person name="Hainaut M."/>
            <person name="Haridas S."/>
            <person name="Labutti K."/>
            <person name="Lindquist E."/>
            <person name="Lipzen A."/>
            <person name="Khouja H.-R."/>
            <person name="Murat C."/>
            <person name="Ohm R."/>
            <person name="Olson A."/>
            <person name="Spatafora J."/>
            <person name="Veneault-Fourrey C."/>
            <person name="Henrissat B."/>
            <person name="Grigoriev I."/>
            <person name="Martin F."/>
            <person name="Perotto S."/>
        </authorList>
    </citation>
    <scope>NUCLEOTIDE SEQUENCE [LARGE SCALE GENOMIC DNA]</scope>
    <source>
        <strain evidence="3 4">F</strain>
    </source>
</reference>
<keyword evidence="4" id="KW-1185">Reference proteome</keyword>